<name>A0ACC3C3P6_PYRYE</name>
<gene>
    <name evidence="1" type="ORF">I4F81_007293</name>
</gene>
<dbReference type="EMBL" id="CM020619">
    <property type="protein sequence ID" value="KAK1864749.1"/>
    <property type="molecule type" value="Genomic_DNA"/>
</dbReference>
<evidence type="ECO:0000313" key="1">
    <source>
        <dbReference type="EMBL" id="KAK1864749.1"/>
    </source>
</evidence>
<comment type="caution">
    <text evidence="1">The sequence shown here is derived from an EMBL/GenBank/DDBJ whole genome shotgun (WGS) entry which is preliminary data.</text>
</comment>
<organism evidence="1 2">
    <name type="scientific">Pyropia yezoensis</name>
    <name type="common">Susabi-nori</name>
    <name type="synonym">Porphyra yezoensis</name>
    <dbReference type="NCBI Taxonomy" id="2788"/>
    <lineage>
        <taxon>Eukaryota</taxon>
        <taxon>Rhodophyta</taxon>
        <taxon>Bangiophyceae</taxon>
        <taxon>Bangiales</taxon>
        <taxon>Bangiaceae</taxon>
        <taxon>Pyropia</taxon>
    </lineage>
</organism>
<keyword evidence="2" id="KW-1185">Reference proteome</keyword>
<reference evidence="1" key="1">
    <citation type="submission" date="2019-11" db="EMBL/GenBank/DDBJ databases">
        <title>Nori genome reveals adaptations in red seaweeds to the harsh intertidal environment.</title>
        <authorList>
            <person name="Wang D."/>
            <person name="Mao Y."/>
        </authorList>
    </citation>
    <scope>NUCLEOTIDE SEQUENCE</scope>
    <source>
        <tissue evidence="1">Gametophyte</tissue>
    </source>
</reference>
<sequence length="447" mass="44913">MAFTRRVAALAATAAVVGVATAEFNPNRTTSVADVTAADAAKKIVTLADDCDAECGAKVVASLEAAGCTDVVLLAAINYVTASCSAASSISSLPDGVLGAAPAESVVIQAPTSFWGLDRVDESALPLDGQFNTASCYPKSGAGAEIFVIDTGCRSTHGEFSGRMRTMAAPGSRYASGEDDQGHGTHCAGSAGGSTAGVAPASTLTCIKALSSTGSGSNVDIASGLNYVAGRKQANPAAPLILSMSFGGPASGGPGQMEVAIQRLAGMGVVPVVAAGNEATDACNTSPARVAEAITVAASDSSDRLASFSNRGRTCVDVIAPGASIRSSDFSGDNSYSIKSGTSMATPHVAGVAALILAEQPGLSVPEVKAAMLKAGPSVAGYPMSFVGQRCTATPAPQRPTPETPQPTTKPTPDTTYPKNAPWARTNAKGAIRPGYGWAQSAFYVYY</sequence>
<evidence type="ECO:0000313" key="2">
    <source>
        <dbReference type="Proteomes" id="UP000798662"/>
    </source>
</evidence>
<protein>
    <submittedName>
        <fullName evidence="1">Uncharacterized protein</fullName>
    </submittedName>
</protein>
<dbReference type="Proteomes" id="UP000798662">
    <property type="component" value="Chromosome 2"/>
</dbReference>
<proteinExistence type="predicted"/>
<accession>A0ACC3C3P6</accession>